<feature type="transmembrane region" description="Helical" evidence="1">
    <location>
        <begin position="53"/>
        <end position="69"/>
    </location>
</feature>
<dbReference type="Proteomes" id="UP000525923">
    <property type="component" value="Unassembled WGS sequence"/>
</dbReference>
<evidence type="ECO:0000313" key="2">
    <source>
        <dbReference type="EMBL" id="MBB5179235.1"/>
    </source>
</evidence>
<dbReference type="AlphaFoldDB" id="A0A7W8CPH8"/>
<protein>
    <submittedName>
        <fullName evidence="2">Uncharacterized protein</fullName>
    </submittedName>
</protein>
<organism evidence="2 3">
    <name type="scientific">Planococcus koreensis</name>
    <dbReference type="NCBI Taxonomy" id="112331"/>
    <lineage>
        <taxon>Bacteria</taxon>
        <taxon>Bacillati</taxon>
        <taxon>Bacillota</taxon>
        <taxon>Bacilli</taxon>
        <taxon>Bacillales</taxon>
        <taxon>Caryophanaceae</taxon>
        <taxon>Planococcus</taxon>
    </lineage>
</organism>
<evidence type="ECO:0000256" key="1">
    <source>
        <dbReference type="SAM" id="Phobius"/>
    </source>
</evidence>
<keyword evidence="1" id="KW-0472">Membrane</keyword>
<proteinExistence type="predicted"/>
<name>A0A7W8CPH8_9BACL</name>
<feature type="transmembrane region" description="Helical" evidence="1">
    <location>
        <begin position="6"/>
        <end position="25"/>
    </location>
</feature>
<gene>
    <name evidence="2" type="ORF">HNQ44_000657</name>
</gene>
<accession>A0A7W8CPH8</accession>
<reference evidence="2 3" key="1">
    <citation type="submission" date="2020-08" db="EMBL/GenBank/DDBJ databases">
        <title>Genomic Encyclopedia of Type Strains, Phase IV (KMG-IV): sequencing the most valuable type-strain genomes for metagenomic binning, comparative biology and taxonomic classification.</title>
        <authorList>
            <person name="Goeker M."/>
        </authorList>
    </citation>
    <scope>NUCLEOTIDE SEQUENCE [LARGE SCALE GENOMIC DNA]</scope>
    <source>
        <strain evidence="2 3">DSM 15895</strain>
    </source>
</reference>
<evidence type="ECO:0000313" key="3">
    <source>
        <dbReference type="Proteomes" id="UP000525923"/>
    </source>
</evidence>
<keyword evidence="1" id="KW-1133">Transmembrane helix</keyword>
<keyword evidence="1" id="KW-0812">Transmembrane</keyword>
<sequence length="70" mass="7817">MELILIVKFSLLAISVIFALIALSIHLKAYSAHKKTGAERISRYAYHQKTKKAFAFYAAFAVTAIIALFL</sequence>
<comment type="caution">
    <text evidence="2">The sequence shown here is derived from an EMBL/GenBank/DDBJ whole genome shotgun (WGS) entry which is preliminary data.</text>
</comment>
<dbReference type="EMBL" id="JACHHE010000001">
    <property type="protein sequence ID" value="MBB5179235.1"/>
    <property type="molecule type" value="Genomic_DNA"/>
</dbReference>
<keyword evidence="3" id="KW-1185">Reference proteome</keyword>
<dbReference type="RefSeq" id="WP_135503975.1">
    <property type="nucleotide sequence ID" value="NZ_CP181055.1"/>
</dbReference>